<evidence type="ECO:0000259" key="3">
    <source>
        <dbReference type="PROSITE" id="PS50076"/>
    </source>
</evidence>
<evidence type="ECO:0000256" key="2">
    <source>
        <dbReference type="SAM" id="MobiDB-lite"/>
    </source>
</evidence>
<dbReference type="SUPFAM" id="SSF46565">
    <property type="entry name" value="Chaperone J-domain"/>
    <property type="match status" value="1"/>
</dbReference>
<dbReference type="Proteomes" id="UP000636800">
    <property type="component" value="Chromosome 1"/>
</dbReference>
<feature type="region of interest" description="Disordered" evidence="2">
    <location>
        <begin position="1049"/>
        <end position="1069"/>
    </location>
</feature>
<dbReference type="EMBL" id="JADCNL010000001">
    <property type="protein sequence ID" value="KAG0498552.1"/>
    <property type="molecule type" value="Genomic_DNA"/>
</dbReference>
<dbReference type="Gene3D" id="1.10.287.110">
    <property type="entry name" value="DnaJ domain"/>
    <property type="match status" value="1"/>
</dbReference>
<accession>A0A835S6S9</accession>
<sequence length="1685" mass="185294">MNRANLGHEVPSSSSAAFPTSSTYSFSASTNQAAATGVSRTRFPKQKRHSATARARPVATVQDGGAGQGFKPSRLEVAEGDTGDVAEARETTSLREQLYGWKPFVPDTSMYHRSSSDFLSGVSTSGLNVSSCSNGPGLGPGMGSGSIQAHAFSFGSSLSGNTSPGLFIFGSGMDKDISSLRGTSSKNSSAENLGCAESVKSEGPEYTCCMDAFLDSSKSVETGIMFGQSNCSVGVNNELSGLDAFLCEANAKQQGNLPQKSLMESNTVPSNELKSQIPIFGNRKEMKCPYSNNNSFNSLEDLLVKQNDRTMKMHHEDTSSGNIKKKEKIHSHENIVKAKFSYGGSSLSMLHDDMRNLKIEKSVTKEYDNKDSNVFEFGSGIKKNTFISNSLSHVDVSYCKLLEDMYKLHSENSADEFQCNTHSNIFVFGSGLKDDAPFIPTTAIGIDDADISKLPESIEKMNIHSSANEEHRNDNRCAFVFNSGVNESDSSAKLASLNPDDRYVCELPDEMGKMKLNGCSSESKSLKTMKGDSWHKHDQNLHLAFAGITSITTSVDSSVEEIEEKVKELKVDCGEAFPDICNGSDNVKSGDFALRSTANVSFSSAETFNMPSMVIHKMSSKHEDEMLEFGFDVNEHNKFFEKMRAPNVGRKEGIVDDTSSGYSSENTVNVAHSDIKRGDLTSLMGQSGPPERTALNAYGSSGCDLQSEDDSVSNLKPLQAEDSCELGGETSSFPSLIPTFQSSRVDTNSASLHTALETPGMEFISQKHGMPMFTKENLSTKSHMNMTFGTKTGDSKGVRLKKKRAKSRRPTPVQLGTPKQFVPVDMVPEENLEDTISGYSPMDFSPYEEILASKQDDTIEASGASIESIPFDLRQRFTDTQNSTSIGGKDETVSEAEHFDTCCLGKHTGAEAYGSRVTSTGQFTSDSSLIDEFGSGQRKVNLTAKDEYVSQHITRISSVNSGSLKFGPNIKQTTGEDGSGITFAADDQFNFQFAASSSNQDPLLATHYRTRRKSKVKVGQDSRTNCAMVPTASPLSNLFVFSKTHVATEAEQEQKRSDEKREGKINNEAKPNEGLTATAACFAAREACEKWRLRGNEAYAVGNLSKAEEYYNEGINSISLQNVSDICSRALMLCYSNRAATRMCLGRLREAIDDCKMALAIDPCFLRAQLRAGNIHLSLGEAGDALQHFKKCLELNCEADSDKKLLLEAANGVEKAQRLNDLIDQSSAFLIKRTHCDGAKILEIVSEALSICPHSESMLELKAEALLMLQNYDEAIEICEQTIELAEKNAFVAEADCQIKDHNYSGFMERSYVRLWRWHIISKSYFYLGKLHEADELLQKCEKVKPVTEKFSESLISFAVNLRELLHLKTAGNEAFQAGRHLEAVDFYSSALALNTESRPFTAICLCNRAAAYQALGQITDAIADCSLAIALDSCYRKAISRRATLHEMIRDYDQAAADLRMLISLLEKSNDNCNTSATLQRSTSNTNDLQQAYCRLSMCEEEARKGVTFDMYMILGIERSSSVAEVKKAYRKAALRHHPDKAGQLLGRSDSNDDRVWKEIAKEVYNDTDRLFKMIVEAYTTLSDPSKRLAYDAEEELRTTKKGYTESSSNRTTANSYHSQSKQNVEQRHWRSYGSGSSHRQCGLQGSRKQFIQIVLYSSAEDLSGLPRILVLKALIDVRLGFRG</sequence>
<protein>
    <recommendedName>
        <fullName evidence="3">J domain-containing protein</fullName>
    </recommendedName>
</protein>
<dbReference type="InterPro" id="IPR036869">
    <property type="entry name" value="J_dom_sf"/>
</dbReference>
<feature type="region of interest" description="Disordered" evidence="2">
    <location>
        <begin position="787"/>
        <end position="818"/>
    </location>
</feature>
<dbReference type="PRINTS" id="PR00625">
    <property type="entry name" value="JDOMAIN"/>
</dbReference>
<feature type="compositionally biased region" description="Low complexity" evidence="2">
    <location>
        <begin position="11"/>
        <end position="30"/>
    </location>
</feature>
<name>A0A835S6S9_VANPL</name>
<dbReference type="PANTHER" id="PTHR45181:SF4">
    <property type="entry name" value="HEAT SHOCK PROTEIN DNAJ WITH TETRATRICOPEPTIDE REPEAT-CONTAINING PROTEIN"/>
    <property type="match status" value="1"/>
</dbReference>
<feature type="compositionally biased region" description="Basic residues" evidence="2">
    <location>
        <begin position="42"/>
        <end position="51"/>
    </location>
</feature>
<evidence type="ECO:0000313" key="5">
    <source>
        <dbReference type="Proteomes" id="UP000636800"/>
    </source>
</evidence>
<feature type="repeat" description="TPR" evidence="1">
    <location>
        <begin position="1166"/>
        <end position="1199"/>
    </location>
</feature>
<dbReference type="GO" id="GO:0005783">
    <property type="term" value="C:endoplasmic reticulum"/>
    <property type="evidence" value="ECO:0007669"/>
    <property type="project" value="UniProtKB-ARBA"/>
</dbReference>
<gene>
    <name evidence="4" type="ORF">HPP92_003243</name>
</gene>
<dbReference type="Pfam" id="PF00226">
    <property type="entry name" value="DnaJ"/>
    <property type="match status" value="1"/>
</dbReference>
<dbReference type="InterPro" id="IPR019734">
    <property type="entry name" value="TPR_rpt"/>
</dbReference>
<feature type="compositionally biased region" description="Basic residues" evidence="2">
    <location>
        <begin position="798"/>
        <end position="809"/>
    </location>
</feature>
<dbReference type="PROSITE" id="PS50005">
    <property type="entry name" value="TPR"/>
    <property type="match status" value="1"/>
</dbReference>
<reference evidence="4 5" key="1">
    <citation type="journal article" date="2020" name="Nat. Food">
        <title>A phased Vanilla planifolia genome enables genetic improvement of flavour and production.</title>
        <authorList>
            <person name="Hasing T."/>
            <person name="Tang H."/>
            <person name="Brym M."/>
            <person name="Khazi F."/>
            <person name="Huang T."/>
            <person name="Chambers A.H."/>
        </authorList>
    </citation>
    <scope>NUCLEOTIDE SEQUENCE [LARGE SCALE GENOMIC DNA]</scope>
    <source>
        <tissue evidence="4">Leaf</tissue>
    </source>
</reference>
<evidence type="ECO:0000256" key="1">
    <source>
        <dbReference type="PROSITE-ProRule" id="PRU00339"/>
    </source>
</evidence>
<keyword evidence="5" id="KW-1185">Reference proteome</keyword>
<feature type="region of interest" description="Disordered" evidence="2">
    <location>
        <begin position="1601"/>
        <end position="1642"/>
    </location>
</feature>
<dbReference type="CDD" id="cd06257">
    <property type="entry name" value="DnaJ"/>
    <property type="match status" value="1"/>
</dbReference>
<feature type="compositionally biased region" description="Polar residues" evidence="2">
    <location>
        <begin position="1606"/>
        <end position="1625"/>
    </location>
</feature>
<dbReference type="InterPro" id="IPR001623">
    <property type="entry name" value="DnaJ_domain"/>
</dbReference>
<dbReference type="Gene3D" id="1.25.40.10">
    <property type="entry name" value="Tetratricopeptide repeat domain"/>
    <property type="match status" value="3"/>
</dbReference>
<comment type="caution">
    <text evidence="4">The sequence shown here is derived from an EMBL/GenBank/DDBJ whole genome shotgun (WGS) entry which is preliminary data.</text>
</comment>
<dbReference type="PROSITE" id="PS50076">
    <property type="entry name" value="DNAJ_2"/>
    <property type="match status" value="1"/>
</dbReference>
<dbReference type="SMART" id="SM00271">
    <property type="entry name" value="DnaJ"/>
    <property type="match status" value="1"/>
</dbReference>
<evidence type="ECO:0000313" key="4">
    <source>
        <dbReference type="EMBL" id="KAG0498552.1"/>
    </source>
</evidence>
<organism evidence="4 5">
    <name type="scientific">Vanilla planifolia</name>
    <name type="common">Vanilla</name>
    <dbReference type="NCBI Taxonomy" id="51239"/>
    <lineage>
        <taxon>Eukaryota</taxon>
        <taxon>Viridiplantae</taxon>
        <taxon>Streptophyta</taxon>
        <taxon>Embryophyta</taxon>
        <taxon>Tracheophyta</taxon>
        <taxon>Spermatophyta</taxon>
        <taxon>Magnoliopsida</taxon>
        <taxon>Liliopsida</taxon>
        <taxon>Asparagales</taxon>
        <taxon>Orchidaceae</taxon>
        <taxon>Vanilloideae</taxon>
        <taxon>Vanilleae</taxon>
        <taxon>Vanilla</taxon>
    </lineage>
</organism>
<dbReference type="SMART" id="SM00028">
    <property type="entry name" value="TPR"/>
    <property type="match status" value="8"/>
</dbReference>
<dbReference type="OrthoDB" id="1934555at2759"/>
<dbReference type="PANTHER" id="PTHR45181">
    <property type="entry name" value="HEAT SHOCK PROTEIN DNAJ WITH TETRATRICOPEPTIDE REPEAT-CONTAINING PROTEIN"/>
    <property type="match status" value="1"/>
</dbReference>
<keyword evidence="1" id="KW-0802">TPR repeat</keyword>
<dbReference type="SUPFAM" id="SSF48452">
    <property type="entry name" value="TPR-like"/>
    <property type="match status" value="2"/>
</dbReference>
<dbReference type="InterPro" id="IPR011990">
    <property type="entry name" value="TPR-like_helical_dom_sf"/>
</dbReference>
<dbReference type="Pfam" id="PF13181">
    <property type="entry name" value="TPR_8"/>
    <property type="match status" value="1"/>
</dbReference>
<proteinExistence type="predicted"/>
<feature type="domain" description="J" evidence="3">
    <location>
        <begin position="1511"/>
        <end position="1596"/>
    </location>
</feature>
<feature type="region of interest" description="Disordered" evidence="2">
    <location>
        <begin position="1"/>
        <end position="73"/>
    </location>
</feature>